<evidence type="ECO:0000313" key="6">
    <source>
        <dbReference type="Proteomes" id="UP000580797"/>
    </source>
</evidence>
<comment type="similarity">
    <text evidence="1">Belongs to the YciI family.</text>
</comment>
<dbReference type="OrthoDB" id="8968203at2"/>
<evidence type="ECO:0000259" key="2">
    <source>
        <dbReference type="Pfam" id="PF03795"/>
    </source>
</evidence>
<dbReference type="SUPFAM" id="SSF54909">
    <property type="entry name" value="Dimeric alpha+beta barrel"/>
    <property type="match status" value="1"/>
</dbReference>
<dbReference type="EMBL" id="CP018135">
    <property type="protein sequence ID" value="APF40348.1"/>
    <property type="molecule type" value="Genomic_DNA"/>
</dbReference>
<dbReference type="RefSeq" id="WP_071893829.1">
    <property type="nucleotide sequence ID" value="NZ_BAAARH010000009.1"/>
</dbReference>
<evidence type="ECO:0000313" key="3">
    <source>
        <dbReference type="EMBL" id="APF40348.1"/>
    </source>
</evidence>
<evidence type="ECO:0000313" key="4">
    <source>
        <dbReference type="EMBL" id="MBB5511588.1"/>
    </source>
</evidence>
<organism evidence="3 5">
    <name type="scientific">Neomicrococcus aestuarii</name>
    <dbReference type="NCBI Taxonomy" id="556325"/>
    <lineage>
        <taxon>Bacteria</taxon>
        <taxon>Bacillati</taxon>
        <taxon>Actinomycetota</taxon>
        <taxon>Actinomycetes</taxon>
        <taxon>Micrococcales</taxon>
        <taxon>Micrococcaceae</taxon>
        <taxon>Neomicrococcus</taxon>
    </lineage>
</organism>
<dbReference type="InterPro" id="IPR005545">
    <property type="entry name" value="YCII"/>
</dbReference>
<gene>
    <name evidence="3" type="ORF">BHE16_04190</name>
    <name evidence="4" type="ORF">HD598_000275</name>
</gene>
<proteinExistence type="inferred from homology"/>
<accession>A0A1L2ZMU0</accession>
<feature type="domain" description="YCII-related" evidence="2">
    <location>
        <begin position="4"/>
        <end position="88"/>
    </location>
</feature>
<evidence type="ECO:0000256" key="1">
    <source>
        <dbReference type="ARBA" id="ARBA00007689"/>
    </source>
</evidence>
<reference evidence="4 6" key="2">
    <citation type="submission" date="2020-08" db="EMBL/GenBank/DDBJ databases">
        <title>Sequencing the genomes of 1000 actinobacteria strains.</title>
        <authorList>
            <person name="Klenk H.-P."/>
        </authorList>
    </citation>
    <scope>NUCLEOTIDE SEQUENCE [LARGE SCALE GENOMIC DNA]</scope>
    <source>
        <strain evidence="4 6">DSM 105783</strain>
    </source>
</reference>
<sequence>MSVYAVEYVYEPGSEEGRSENRADHRALLASLTDIENVKLVASGPYTDGSGALLLFAAATEEKLRDVLAQDPFNRLGFVKNLRVTEWEPVTGELSQYA</sequence>
<dbReference type="Proteomes" id="UP000183530">
    <property type="component" value="Chromosome"/>
</dbReference>
<dbReference type="Pfam" id="PF03795">
    <property type="entry name" value="YCII"/>
    <property type="match status" value="1"/>
</dbReference>
<keyword evidence="5" id="KW-1185">Reference proteome</keyword>
<dbReference type="AlphaFoldDB" id="A0A1L2ZMU0"/>
<dbReference type="STRING" id="556325.BHE16_04190"/>
<dbReference type="InterPro" id="IPR011008">
    <property type="entry name" value="Dimeric_a/b-barrel"/>
</dbReference>
<reference evidence="3 5" key="1">
    <citation type="submission" date="2016-11" db="EMBL/GenBank/DDBJ databases">
        <title>Genome sequencing of Zhihengliuella aestuarii B18 antagonistic to Plasmodiophora brassicae.</title>
        <authorList>
            <person name="Luo Y."/>
        </authorList>
    </citation>
    <scope>NUCLEOTIDE SEQUENCE [LARGE SCALE GENOMIC DNA]</scope>
    <source>
        <strain evidence="3 5">B18</strain>
    </source>
</reference>
<protein>
    <recommendedName>
        <fullName evidence="2">YCII-related domain-containing protein</fullName>
    </recommendedName>
</protein>
<evidence type="ECO:0000313" key="5">
    <source>
        <dbReference type="Proteomes" id="UP000183530"/>
    </source>
</evidence>
<dbReference type="EMBL" id="JACHDR010000001">
    <property type="protein sequence ID" value="MBB5511588.1"/>
    <property type="molecule type" value="Genomic_DNA"/>
</dbReference>
<dbReference type="KEGG" id="nae:BHE16_04190"/>
<name>A0A1L2ZMU0_9MICC</name>
<dbReference type="Gene3D" id="3.30.70.1060">
    <property type="entry name" value="Dimeric alpha+beta barrel"/>
    <property type="match status" value="1"/>
</dbReference>
<dbReference type="Proteomes" id="UP000580797">
    <property type="component" value="Unassembled WGS sequence"/>
</dbReference>